<sequence length="169" mass="16914">MDHLLGSLTLSALPFAPRGWALCNGQILPIAQNQALFSLLGTTYGGNGTVTFALPDLRGRVPVGAGVDPRSGWTYAHGQVGGAEAVTLGITEMPAHTHGLLGSEARGVTGSPVDAALASGAGWYAAAPAVAMAPAAVAAAGGGQPHSNVQPSLVLSWLIAVQGVFPSRN</sequence>
<accession>A0ABT8EYW3</accession>
<comment type="caution">
    <text evidence="2">The sequence shown here is derived from an EMBL/GenBank/DDBJ whole genome shotgun (WGS) entry which is preliminary data.</text>
</comment>
<dbReference type="RefSeq" id="WP_300962617.1">
    <property type="nucleotide sequence ID" value="NZ_JAUHJR010000011.1"/>
</dbReference>
<evidence type="ECO:0000313" key="2">
    <source>
        <dbReference type="EMBL" id="MDN4163328.1"/>
    </source>
</evidence>
<organism evidence="2 3">
    <name type="scientific">Nocardioides abyssi</name>
    <dbReference type="NCBI Taxonomy" id="3058370"/>
    <lineage>
        <taxon>Bacteria</taxon>
        <taxon>Bacillati</taxon>
        <taxon>Actinomycetota</taxon>
        <taxon>Actinomycetes</taxon>
        <taxon>Propionibacteriales</taxon>
        <taxon>Nocardioidaceae</taxon>
        <taxon>Nocardioides</taxon>
    </lineage>
</organism>
<dbReference type="InterPro" id="IPR011083">
    <property type="entry name" value="Phage_tail_collar_dom"/>
</dbReference>
<keyword evidence="3" id="KW-1185">Reference proteome</keyword>
<dbReference type="Gene3D" id="3.90.1340.10">
    <property type="entry name" value="Phage tail collar domain"/>
    <property type="match status" value="1"/>
</dbReference>
<protein>
    <submittedName>
        <fullName evidence="2">Tail fiber protein</fullName>
    </submittedName>
</protein>
<dbReference type="SUPFAM" id="SSF88874">
    <property type="entry name" value="Receptor-binding domain of short tail fibre protein gp12"/>
    <property type="match status" value="1"/>
</dbReference>
<proteinExistence type="predicted"/>
<dbReference type="EMBL" id="JAUHJR010000011">
    <property type="protein sequence ID" value="MDN4163328.1"/>
    <property type="molecule type" value="Genomic_DNA"/>
</dbReference>
<name>A0ABT8EYW3_9ACTN</name>
<evidence type="ECO:0000313" key="3">
    <source>
        <dbReference type="Proteomes" id="UP001168537"/>
    </source>
</evidence>
<feature type="domain" description="Phage tail collar" evidence="1">
    <location>
        <begin position="6"/>
        <end position="62"/>
    </location>
</feature>
<evidence type="ECO:0000259" key="1">
    <source>
        <dbReference type="Pfam" id="PF07484"/>
    </source>
</evidence>
<reference evidence="2" key="1">
    <citation type="submission" date="2023-06" db="EMBL/GenBank/DDBJ databases">
        <title>Draft genome sequence of Nocardioides sp. SOB72.</title>
        <authorList>
            <person name="Zhang G."/>
        </authorList>
    </citation>
    <scope>NUCLEOTIDE SEQUENCE</scope>
    <source>
        <strain evidence="2">SOB72</strain>
    </source>
</reference>
<dbReference type="Pfam" id="PF07484">
    <property type="entry name" value="Collar"/>
    <property type="match status" value="1"/>
</dbReference>
<dbReference type="Proteomes" id="UP001168537">
    <property type="component" value="Unassembled WGS sequence"/>
</dbReference>
<gene>
    <name evidence="2" type="ORF">QWY29_18295</name>
</gene>
<dbReference type="InterPro" id="IPR037053">
    <property type="entry name" value="Phage_tail_collar_dom_sf"/>
</dbReference>